<proteinExistence type="predicted"/>
<reference evidence="1" key="1">
    <citation type="submission" date="2023-01" db="EMBL/GenBank/DDBJ databases">
        <title>Draft genome sequence of Nocardiopsis sp. LSu2-4 isolated from halophytes.</title>
        <authorList>
            <person name="Duangmal K."/>
            <person name="Chantavorakit T."/>
        </authorList>
    </citation>
    <scope>NUCLEOTIDE SEQUENCE</scope>
    <source>
        <strain evidence="1">LSu2-4</strain>
    </source>
</reference>
<dbReference type="EMBL" id="JAQFWP010000014">
    <property type="protein sequence ID" value="MDA2804856.1"/>
    <property type="molecule type" value="Genomic_DNA"/>
</dbReference>
<comment type="caution">
    <text evidence="1">The sequence shown here is derived from an EMBL/GenBank/DDBJ whole genome shotgun (WGS) entry which is preliminary data.</text>
</comment>
<evidence type="ECO:0008006" key="3">
    <source>
        <dbReference type="Google" id="ProtNLM"/>
    </source>
</evidence>
<dbReference type="Proteomes" id="UP001165685">
    <property type="component" value="Unassembled WGS sequence"/>
</dbReference>
<evidence type="ECO:0000313" key="1">
    <source>
        <dbReference type="EMBL" id="MDA2804856.1"/>
    </source>
</evidence>
<accession>A0ABT4TJR1</accession>
<gene>
    <name evidence="1" type="ORF">O4U47_10055</name>
</gene>
<name>A0ABT4TJR1_9ACTN</name>
<organism evidence="1 2">
    <name type="scientific">Nocardiopsis suaedae</name>
    <dbReference type="NCBI Taxonomy" id="3018444"/>
    <lineage>
        <taxon>Bacteria</taxon>
        <taxon>Bacillati</taxon>
        <taxon>Actinomycetota</taxon>
        <taxon>Actinomycetes</taxon>
        <taxon>Streptosporangiales</taxon>
        <taxon>Nocardiopsidaceae</taxon>
        <taxon>Nocardiopsis</taxon>
    </lineage>
</organism>
<sequence>MDAYGHPWTEIAAREIAARLSTDTSVYTRTLSPGPPVWCVRAGATPSTAVVVALAPDARSVPTLAWVWDDPADRGPIAPADLTFTRVPSTDPDTAAAMLAPVIASQPPAGPTGAPADAA</sequence>
<evidence type="ECO:0000313" key="2">
    <source>
        <dbReference type="Proteomes" id="UP001165685"/>
    </source>
</evidence>
<dbReference type="RefSeq" id="WP_270677454.1">
    <property type="nucleotide sequence ID" value="NZ_JAQFWP010000014.1"/>
</dbReference>
<protein>
    <recommendedName>
        <fullName evidence="3">DUF317 domain-containing protein</fullName>
    </recommendedName>
</protein>
<keyword evidence="2" id="KW-1185">Reference proteome</keyword>